<sequence>MTNSMLAEPLHDDQDESLNQYVTFYIGKERYAFPMQEVVEIIRIPKMVDVPLTSPALVGLANLRGHVLPVLDLRTILSFETQDNTDSSRVLVVNVGANIGLIVDRVSRVINVQPNDIQNAKSIQSTIDAELLQGVIATNDADAFIQILVPRQCIELEFSHFTSNVQSHGTSDGNYVEPVHDSAPEEEEDIDMLVSFDIEQQEYAFHLSSVQEIVRLPEHISQVPRVDHHVLGLINLRQRILPLISLRSLFGMTDVGASEDQRILVVDLNEFGKKSACVGLVVDGVKEVLRIPTAQQDDVPKLLDASSSEDIEKICRLDQGKRLVSVLKPSSLLQNQSIQKAFEEVQQEDSQMDHSISIQDEDTDSNSEQMVVFKLADQEYGISIEDVQEITRQPDKLDKVPKTASFIDGMVNLRGTILPVVDMRSRFDMSRIENNDRQRILVVNIDNVKTGFVVDSVSEVLRLSKSQIESSPSLSDDQNRMLGQVVNLADRNRIIQILSARELLNSNEQEMIASQMG</sequence>
<dbReference type="PROSITE" id="PS50851">
    <property type="entry name" value="CHEW"/>
    <property type="match status" value="3"/>
</dbReference>
<reference evidence="6" key="1">
    <citation type="journal article" date="2019" name="Int. J. Syst. Evol. Microbiol.">
        <title>The Global Catalogue of Microorganisms (GCM) 10K type strain sequencing project: providing services to taxonomists for standard genome sequencing and annotation.</title>
        <authorList>
            <consortium name="The Broad Institute Genomics Platform"/>
            <consortium name="The Broad Institute Genome Sequencing Center for Infectious Disease"/>
            <person name="Wu L."/>
            <person name="Ma J."/>
        </authorList>
    </citation>
    <scope>NUCLEOTIDE SEQUENCE [LARGE SCALE GENOMIC DNA]</scope>
    <source>
        <strain evidence="6">JCM 30774</strain>
    </source>
</reference>
<proteinExistence type="predicted"/>
<keyword evidence="6" id="KW-1185">Reference proteome</keyword>
<evidence type="ECO:0000313" key="6">
    <source>
        <dbReference type="Proteomes" id="UP001597059"/>
    </source>
</evidence>
<feature type="domain" description="CheW-like" evidence="4">
    <location>
        <begin position="367"/>
        <end position="509"/>
    </location>
</feature>
<dbReference type="PANTHER" id="PTHR22617">
    <property type="entry name" value="CHEMOTAXIS SENSOR HISTIDINE KINASE-RELATED"/>
    <property type="match status" value="1"/>
</dbReference>
<keyword evidence="3" id="KW-0963">Cytoplasm</keyword>
<dbReference type="InterPro" id="IPR039315">
    <property type="entry name" value="CheW"/>
</dbReference>
<organism evidence="5 6">
    <name type="scientific">Rhodanobacter aciditrophus</name>
    <dbReference type="NCBI Taxonomy" id="1623218"/>
    <lineage>
        <taxon>Bacteria</taxon>
        <taxon>Pseudomonadati</taxon>
        <taxon>Pseudomonadota</taxon>
        <taxon>Gammaproteobacteria</taxon>
        <taxon>Lysobacterales</taxon>
        <taxon>Rhodanobacteraceae</taxon>
        <taxon>Rhodanobacter</taxon>
    </lineage>
</organism>
<name>A0ABW4B4P2_9GAMM</name>
<comment type="caution">
    <text evidence="5">The sequence shown here is derived from an EMBL/GenBank/DDBJ whole genome shotgun (WGS) entry which is preliminary data.</text>
</comment>
<dbReference type="EMBL" id="JBHTMN010000018">
    <property type="protein sequence ID" value="MFD1384987.1"/>
    <property type="molecule type" value="Genomic_DNA"/>
</dbReference>
<dbReference type="Gene3D" id="2.30.30.40">
    <property type="entry name" value="SH3 Domains"/>
    <property type="match status" value="3"/>
</dbReference>
<evidence type="ECO:0000313" key="5">
    <source>
        <dbReference type="EMBL" id="MFD1384987.1"/>
    </source>
</evidence>
<protein>
    <recommendedName>
        <fullName evidence="2">Chemotaxis protein CheW</fullName>
    </recommendedName>
</protein>
<dbReference type="SUPFAM" id="SSF50341">
    <property type="entry name" value="CheW-like"/>
    <property type="match status" value="3"/>
</dbReference>
<gene>
    <name evidence="5" type="ORF">ACFQ45_16590</name>
</gene>
<dbReference type="Gene3D" id="2.40.50.180">
    <property type="entry name" value="CheA-289, Domain 4"/>
    <property type="match status" value="3"/>
</dbReference>
<evidence type="ECO:0000259" key="4">
    <source>
        <dbReference type="PROSITE" id="PS50851"/>
    </source>
</evidence>
<evidence type="ECO:0000256" key="1">
    <source>
        <dbReference type="ARBA" id="ARBA00004496"/>
    </source>
</evidence>
<dbReference type="SMART" id="SM00260">
    <property type="entry name" value="CheW"/>
    <property type="match status" value="3"/>
</dbReference>
<dbReference type="Proteomes" id="UP001597059">
    <property type="component" value="Unassembled WGS sequence"/>
</dbReference>
<evidence type="ECO:0000256" key="3">
    <source>
        <dbReference type="ARBA" id="ARBA00022490"/>
    </source>
</evidence>
<feature type="domain" description="CheW-like" evidence="4">
    <location>
        <begin position="190"/>
        <end position="338"/>
    </location>
</feature>
<dbReference type="RefSeq" id="WP_377369722.1">
    <property type="nucleotide sequence ID" value="NZ_JBHTMN010000018.1"/>
</dbReference>
<dbReference type="InterPro" id="IPR036061">
    <property type="entry name" value="CheW-like_dom_sf"/>
</dbReference>
<feature type="domain" description="CheW-like" evidence="4">
    <location>
        <begin position="18"/>
        <end position="159"/>
    </location>
</feature>
<dbReference type="InterPro" id="IPR002545">
    <property type="entry name" value="CheW-lke_dom"/>
</dbReference>
<accession>A0ABW4B4P2</accession>
<comment type="subcellular location">
    <subcellularLocation>
        <location evidence="1">Cytoplasm</location>
    </subcellularLocation>
</comment>
<dbReference type="Pfam" id="PF01584">
    <property type="entry name" value="CheW"/>
    <property type="match status" value="3"/>
</dbReference>
<dbReference type="PANTHER" id="PTHR22617:SF45">
    <property type="entry name" value="CHEMOTAXIS PROTEIN CHEW"/>
    <property type="match status" value="1"/>
</dbReference>
<evidence type="ECO:0000256" key="2">
    <source>
        <dbReference type="ARBA" id="ARBA00021483"/>
    </source>
</evidence>